<comment type="caution">
    <text evidence="4">The sequence shown here is derived from an EMBL/GenBank/DDBJ whole genome shotgun (WGS) entry which is preliminary data.</text>
</comment>
<evidence type="ECO:0000313" key="4">
    <source>
        <dbReference type="EMBL" id="GAA2600597.1"/>
    </source>
</evidence>
<sequence>MTRPIPAGARRAVRAGLTSLLLFPLAACGGGGAKPAAAGGGTPAKGFPYTVTNCGVKTTFTAPPKRAVTMNQHVTEILLALGLQDKMAGTAYLDDAISPRYAKAYGKVKVLAKKYPSAETLLAAGPDFVYGGYASAFDKTEGRERAALKDSGVATRLNLESCTKDAGVDTLHREIREVGRVFGVPARAEALLKRQDRQLAATAKRLEGVRKPSVFVYDSGDSSAFTAGGAGIGNDIVSRAGGRNVFSGIHKTFADVSWEKVVARKPEVVVIYDYGGTPVAAKKKRLLNDPALADVPAIKHRRFAVLPLSSAVLGPRVPDAVDALARQLHPDA</sequence>
<dbReference type="EMBL" id="BAAARJ010000003">
    <property type="protein sequence ID" value="GAA2600597.1"/>
    <property type="molecule type" value="Genomic_DNA"/>
</dbReference>
<dbReference type="PROSITE" id="PS50983">
    <property type="entry name" value="FE_B12_PBP"/>
    <property type="match status" value="1"/>
</dbReference>
<dbReference type="CDD" id="cd01148">
    <property type="entry name" value="TroA_a"/>
    <property type="match status" value="1"/>
</dbReference>
<keyword evidence="5" id="KW-1185">Reference proteome</keyword>
<evidence type="ECO:0000313" key="5">
    <source>
        <dbReference type="Proteomes" id="UP001501447"/>
    </source>
</evidence>
<keyword evidence="2" id="KW-0732">Signal</keyword>
<gene>
    <name evidence="4" type="ORF">GCM10009863_12390</name>
</gene>
<dbReference type="PANTHER" id="PTHR30535">
    <property type="entry name" value="VITAMIN B12-BINDING PROTEIN"/>
    <property type="match status" value="1"/>
</dbReference>
<proteinExistence type="inferred from homology"/>
<comment type="similarity">
    <text evidence="1">Belongs to the bacterial solute-binding protein 8 family.</text>
</comment>
<dbReference type="RefSeq" id="WP_344562936.1">
    <property type="nucleotide sequence ID" value="NZ_BAAARJ010000003.1"/>
</dbReference>
<evidence type="ECO:0000256" key="1">
    <source>
        <dbReference type="ARBA" id="ARBA00008814"/>
    </source>
</evidence>
<dbReference type="InterPro" id="IPR050902">
    <property type="entry name" value="ABC_Transporter_SBP"/>
</dbReference>
<dbReference type="Proteomes" id="UP001501447">
    <property type="component" value="Unassembled WGS sequence"/>
</dbReference>
<evidence type="ECO:0000259" key="3">
    <source>
        <dbReference type="PROSITE" id="PS50983"/>
    </source>
</evidence>
<dbReference type="SUPFAM" id="SSF53807">
    <property type="entry name" value="Helical backbone' metal receptor"/>
    <property type="match status" value="1"/>
</dbReference>
<name>A0ABN3PSM9_9ACTN</name>
<organism evidence="4 5">
    <name type="scientific">Streptomyces axinellae</name>
    <dbReference type="NCBI Taxonomy" id="552788"/>
    <lineage>
        <taxon>Bacteria</taxon>
        <taxon>Bacillati</taxon>
        <taxon>Actinomycetota</taxon>
        <taxon>Actinomycetes</taxon>
        <taxon>Kitasatosporales</taxon>
        <taxon>Streptomycetaceae</taxon>
        <taxon>Streptomyces</taxon>
    </lineage>
</organism>
<dbReference type="PANTHER" id="PTHR30535:SF7">
    <property type="entry name" value="IRON(III) DICITRATE-BINDING PROTEIN"/>
    <property type="match status" value="1"/>
</dbReference>
<evidence type="ECO:0000256" key="2">
    <source>
        <dbReference type="SAM" id="SignalP"/>
    </source>
</evidence>
<feature type="signal peptide" evidence="2">
    <location>
        <begin position="1"/>
        <end position="29"/>
    </location>
</feature>
<dbReference type="InterPro" id="IPR002491">
    <property type="entry name" value="ABC_transptr_periplasmic_BD"/>
</dbReference>
<dbReference type="Pfam" id="PF01497">
    <property type="entry name" value="Peripla_BP_2"/>
    <property type="match status" value="1"/>
</dbReference>
<reference evidence="4 5" key="1">
    <citation type="journal article" date="2019" name="Int. J. Syst. Evol. Microbiol.">
        <title>The Global Catalogue of Microorganisms (GCM) 10K type strain sequencing project: providing services to taxonomists for standard genome sequencing and annotation.</title>
        <authorList>
            <consortium name="The Broad Institute Genomics Platform"/>
            <consortium name="The Broad Institute Genome Sequencing Center for Infectious Disease"/>
            <person name="Wu L."/>
            <person name="Ma J."/>
        </authorList>
    </citation>
    <scope>NUCLEOTIDE SEQUENCE [LARGE SCALE GENOMIC DNA]</scope>
    <source>
        <strain evidence="4 5">JCM 16373</strain>
    </source>
</reference>
<feature type="domain" description="Fe/B12 periplasmic-binding" evidence="3">
    <location>
        <begin position="66"/>
        <end position="332"/>
    </location>
</feature>
<dbReference type="Gene3D" id="3.40.50.1980">
    <property type="entry name" value="Nitrogenase molybdenum iron protein domain"/>
    <property type="match status" value="2"/>
</dbReference>
<protein>
    <submittedName>
        <fullName evidence="4">ABC transporter substrate-binding protein</fullName>
    </submittedName>
</protein>
<feature type="chain" id="PRO_5046100061" evidence="2">
    <location>
        <begin position="30"/>
        <end position="332"/>
    </location>
</feature>
<accession>A0ABN3PSM9</accession>